<name>A0A2P2NIS9_RHIMU</name>
<sequence length="36" mass="4168">MSRSGLNFGFIPVYICNSIALVWLIRLCLPLHLFLF</sequence>
<reference evidence="2" key="1">
    <citation type="submission" date="2018-02" db="EMBL/GenBank/DDBJ databases">
        <title>Rhizophora mucronata_Transcriptome.</title>
        <authorList>
            <person name="Meera S.P."/>
            <person name="Sreeshan A."/>
            <person name="Augustine A."/>
        </authorList>
    </citation>
    <scope>NUCLEOTIDE SEQUENCE</scope>
    <source>
        <tissue evidence="2">Leaf</tissue>
    </source>
</reference>
<keyword evidence="1" id="KW-0472">Membrane</keyword>
<protein>
    <submittedName>
        <fullName evidence="2">Uncharacterized protein</fullName>
    </submittedName>
</protein>
<proteinExistence type="predicted"/>
<accession>A0A2P2NIS9</accession>
<feature type="transmembrane region" description="Helical" evidence="1">
    <location>
        <begin position="6"/>
        <end position="29"/>
    </location>
</feature>
<dbReference type="AlphaFoldDB" id="A0A2P2NIS9"/>
<keyword evidence="1" id="KW-0812">Transmembrane</keyword>
<keyword evidence="1" id="KW-1133">Transmembrane helix</keyword>
<evidence type="ECO:0000313" key="2">
    <source>
        <dbReference type="EMBL" id="MBX42408.1"/>
    </source>
</evidence>
<evidence type="ECO:0000256" key="1">
    <source>
        <dbReference type="SAM" id="Phobius"/>
    </source>
</evidence>
<organism evidence="2">
    <name type="scientific">Rhizophora mucronata</name>
    <name type="common">Asiatic mangrove</name>
    <dbReference type="NCBI Taxonomy" id="61149"/>
    <lineage>
        <taxon>Eukaryota</taxon>
        <taxon>Viridiplantae</taxon>
        <taxon>Streptophyta</taxon>
        <taxon>Embryophyta</taxon>
        <taxon>Tracheophyta</taxon>
        <taxon>Spermatophyta</taxon>
        <taxon>Magnoliopsida</taxon>
        <taxon>eudicotyledons</taxon>
        <taxon>Gunneridae</taxon>
        <taxon>Pentapetalae</taxon>
        <taxon>rosids</taxon>
        <taxon>fabids</taxon>
        <taxon>Malpighiales</taxon>
        <taxon>Rhizophoraceae</taxon>
        <taxon>Rhizophora</taxon>
    </lineage>
</organism>
<dbReference type="EMBL" id="GGEC01061924">
    <property type="protein sequence ID" value="MBX42408.1"/>
    <property type="molecule type" value="Transcribed_RNA"/>
</dbReference>